<comment type="caution">
    <text evidence="7">The sequence shown here is derived from an EMBL/GenBank/DDBJ whole genome shotgun (WGS) entry which is preliminary data.</text>
</comment>
<dbReference type="SUPFAM" id="SSF53335">
    <property type="entry name" value="S-adenosyl-L-methionine-dependent methyltransferases"/>
    <property type="match status" value="1"/>
</dbReference>
<dbReference type="Pfam" id="PF00891">
    <property type="entry name" value="Methyltransf_2"/>
    <property type="match status" value="1"/>
</dbReference>
<evidence type="ECO:0000259" key="6">
    <source>
        <dbReference type="Pfam" id="PF08100"/>
    </source>
</evidence>
<dbReference type="InterPro" id="IPR036388">
    <property type="entry name" value="WH-like_DNA-bd_sf"/>
</dbReference>
<feature type="domain" description="O-methyltransferase C-terminal" evidence="5">
    <location>
        <begin position="352"/>
        <end position="561"/>
    </location>
</feature>
<evidence type="ECO:0000313" key="7">
    <source>
        <dbReference type="EMBL" id="MEU8137010.1"/>
    </source>
</evidence>
<sequence length="601" mass="64864">MTTQTTSPSPLSTHTPQPSHTAPPTTRDDAARLSAAIDFVRHQETTTLLALLLPGLDGLELRALVDRCRFAHAGLLVFPPDLPALRTELAAHGLDADAAPQPSVVVRERLASRHRRDAAVLDVGILRPAVSGPEGEQRAVEVFVLAVPPGSDLAEIAAHERDRDHEAHLAFEVERPDPLVLRGLWSMLVRHGAVADGGGYNPHEDGTVFYFTAPADSKAGYRRLELYARGDHRQVLAAHLEDHQARQPAETLLRLLTGAWTTQALAACAQLRLCESMDTDTGIEVAALAREVDAHPGNLATLLRYLAMLGVVAAESDGFRLTALGRLLRTDAPGSMRPLALMYGGPFYQSFALLTEAVRTGLTGFEHLFGENHFDYFVRHPELAARFDQSMAASARMFDPLPLHPVIAAADAAPEPRTVVDVAGGTGELLRRLLAARPNLRGILLERPHVVESARGSFAASGLDERCTFQAGDFADVPAGGDVYVLSRVLHDWEDERCEEILRHCSGAMHADADLLIIERLLPTDGSPSLATAWDLHMMCNVGGRERRADHYARLLAAAGLRLVDASPLPLGASVLHARKADAPAHLPSARDEATSTGHNA</sequence>
<evidence type="ECO:0000256" key="1">
    <source>
        <dbReference type="ARBA" id="ARBA00022603"/>
    </source>
</evidence>
<dbReference type="RefSeq" id="WP_358358244.1">
    <property type="nucleotide sequence ID" value="NZ_JBEZFP010000077.1"/>
</dbReference>
<protein>
    <submittedName>
        <fullName evidence="7">Methyltransferase</fullName>
    </submittedName>
</protein>
<dbReference type="Gene3D" id="3.40.50.150">
    <property type="entry name" value="Vaccinia Virus protein VP39"/>
    <property type="match status" value="1"/>
</dbReference>
<evidence type="ECO:0000256" key="4">
    <source>
        <dbReference type="SAM" id="MobiDB-lite"/>
    </source>
</evidence>
<evidence type="ECO:0000256" key="3">
    <source>
        <dbReference type="ARBA" id="ARBA00022691"/>
    </source>
</evidence>
<keyword evidence="1 7" id="KW-0489">Methyltransferase</keyword>
<feature type="domain" description="O-methyltransferase dimerisation" evidence="6">
    <location>
        <begin position="254"/>
        <end position="329"/>
    </location>
</feature>
<dbReference type="PROSITE" id="PS51683">
    <property type="entry name" value="SAM_OMT_II"/>
    <property type="match status" value="1"/>
</dbReference>
<organism evidence="7 8">
    <name type="scientific">Streptodolium elevatio</name>
    <dbReference type="NCBI Taxonomy" id="3157996"/>
    <lineage>
        <taxon>Bacteria</taxon>
        <taxon>Bacillati</taxon>
        <taxon>Actinomycetota</taxon>
        <taxon>Actinomycetes</taxon>
        <taxon>Kitasatosporales</taxon>
        <taxon>Streptomycetaceae</taxon>
        <taxon>Streptodolium</taxon>
    </lineage>
</organism>
<feature type="region of interest" description="Disordered" evidence="4">
    <location>
        <begin position="582"/>
        <end position="601"/>
    </location>
</feature>
<dbReference type="Gene3D" id="1.10.10.10">
    <property type="entry name" value="Winged helix-like DNA-binding domain superfamily/Winged helix DNA-binding domain"/>
    <property type="match status" value="1"/>
</dbReference>
<evidence type="ECO:0000313" key="8">
    <source>
        <dbReference type="Proteomes" id="UP001551482"/>
    </source>
</evidence>
<dbReference type="GO" id="GO:0008168">
    <property type="term" value="F:methyltransferase activity"/>
    <property type="evidence" value="ECO:0007669"/>
    <property type="project" value="UniProtKB-KW"/>
</dbReference>
<dbReference type="Proteomes" id="UP001551482">
    <property type="component" value="Unassembled WGS sequence"/>
</dbReference>
<evidence type="ECO:0000256" key="2">
    <source>
        <dbReference type="ARBA" id="ARBA00022679"/>
    </source>
</evidence>
<evidence type="ECO:0000259" key="5">
    <source>
        <dbReference type="Pfam" id="PF00891"/>
    </source>
</evidence>
<dbReference type="SUPFAM" id="SSF46785">
    <property type="entry name" value="Winged helix' DNA-binding domain"/>
    <property type="match status" value="1"/>
</dbReference>
<dbReference type="EMBL" id="JBEZFP010000077">
    <property type="protein sequence ID" value="MEU8137010.1"/>
    <property type="molecule type" value="Genomic_DNA"/>
</dbReference>
<proteinExistence type="predicted"/>
<dbReference type="PANTHER" id="PTHR43712:SF2">
    <property type="entry name" value="O-METHYLTRANSFERASE CICE"/>
    <property type="match status" value="1"/>
</dbReference>
<dbReference type="InterPro" id="IPR036390">
    <property type="entry name" value="WH_DNA-bd_sf"/>
</dbReference>
<dbReference type="InterPro" id="IPR001077">
    <property type="entry name" value="COMT_C"/>
</dbReference>
<dbReference type="GO" id="GO:0032259">
    <property type="term" value="P:methylation"/>
    <property type="evidence" value="ECO:0007669"/>
    <property type="project" value="UniProtKB-KW"/>
</dbReference>
<reference evidence="7 8" key="1">
    <citation type="submission" date="2024-06" db="EMBL/GenBank/DDBJ databases">
        <title>The Natural Products Discovery Center: Release of the First 8490 Sequenced Strains for Exploring Actinobacteria Biosynthetic Diversity.</title>
        <authorList>
            <person name="Kalkreuter E."/>
            <person name="Kautsar S.A."/>
            <person name="Yang D."/>
            <person name="Bader C.D."/>
            <person name="Teijaro C.N."/>
            <person name="Fluegel L."/>
            <person name="Davis C.M."/>
            <person name="Simpson J.R."/>
            <person name="Lauterbach L."/>
            <person name="Steele A.D."/>
            <person name="Gui C."/>
            <person name="Meng S."/>
            <person name="Li G."/>
            <person name="Viehrig K."/>
            <person name="Ye F."/>
            <person name="Su P."/>
            <person name="Kiefer A.F."/>
            <person name="Nichols A."/>
            <person name="Cepeda A.J."/>
            <person name="Yan W."/>
            <person name="Fan B."/>
            <person name="Jiang Y."/>
            <person name="Adhikari A."/>
            <person name="Zheng C.-J."/>
            <person name="Schuster L."/>
            <person name="Cowan T.M."/>
            <person name="Smanski M.J."/>
            <person name="Chevrette M.G."/>
            <person name="De Carvalho L.P.S."/>
            <person name="Shen B."/>
        </authorList>
    </citation>
    <scope>NUCLEOTIDE SEQUENCE [LARGE SCALE GENOMIC DNA]</scope>
    <source>
        <strain evidence="7 8">NPDC048946</strain>
    </source>
</reference>
<gene>
    <name evidence="7" type="ORF">AB0C36_26285</name>
</gene>
<accession>A0ABV3DMN0</accession>
<dbReference type="InterPro" id="IPR016461">
    <property type="entry name" value="COMT-like"/>
</dbReference>
<name>A0ABV3DMN0_9ACTN</name>
<feature type="compositionally biased region" description="Low complexity" evidence="4">
    <location>
        <begin position="1"/>
        <end position="20"/>
    </location>
</feature>
<dbReference type="InterPro" id="IPR012967">
    <property type="entry name" value="COMT_dimerisation"/>
</dbReference>
<dbReference type="Pfam" id="PF08100">
    <property type="entry name" value="Dimerisation"/>
    <property type="match status" value="1"/>
</dbReference>
<feature type="region of interest" description="Disordered" evidence="4">
    <location>
        <begin position="1"/>
        <end position="27"/>
    </location>
</feature>
<dbReference type="Gene3D" id="1.10.287.1350">
    <property type="match status" value="1"/>
</dbReference>
<dbReference type="InterPro" id="IPR029063">
    <property type="entry name" value="SAM-dependent_MTases_sf"/>
</dbReference>
<keyword evidence="3" id="KW-0949">S-adenosyl-L-methionine</keyword>
<feature type="compositionally biased region" description="Basic and acidic residues" evidence="4">
    <location>
        <begin position="582"/>
        <end position="594"/>
    </location>
</feature>
<keyword evidence="2" id="KW-0808">Transferase</keyword>
<dbReference type="PANTHER" id="PTHR43712">
    <property type="entry name" value="PUTATIVE (AFU_ORTHOLOGUE AFUA_4G14580)-RELATED"/>
    <property type="match status" value="1"/>
</dbReference>
<keyword evidence="8" id="KW-1185">Reference proteome</keyword>